<dbReference type="GO" id="GO:0006571">
    <property type="term" value="P:tyrosine biosynthetic process"/>
    <property type="evidence" value="ECO:0007669"/>
    <property type="project" value="UniProtKB-UniPathway"/>
</dbReference>
<dbReference type="eggNOG" id="COG0287">
    <property type="taxonomic scope" value="Bacteria"/>
</dbReference>
<dbReference type="PANTHER" id="PTHR21363:SF0">
    <property type="entry name" value="PREPHENATE DEHYDROGENASE [NADP(+)]"/>
    <property type="match status" value="1"/>
</dbReference>
<name>S0KIG2_9ENTE</name>
<dbReference type="InterPro" id="IPR002912">
    <property type="entry name" value="ACT_dom"/>
</dbReference>
<dbReference type="InterPro" id="IPR045865">
    <property type="entry name" value="ACT-like_dom_sf"/>
</dbReference>
<reference evidence="13 14" key="1">
    <citation type="submission" date="2013-03" db="EMBL/GenBank/DDBJ databases">
        <title>The Genome Sequence of Enterococcus columbae ATCC_51263 (PacBio/Illumina hybrid assembly).</title>
        <authorList>
            <consortium name="The Broad Institute Genomics Platform"/>
            <consortium name="The Broad Institute Genome Sequencing Center for Infectious Disease"/>
            <person name="Earl A."/>
            <person name="Russ C."/>
            <person name="Gilmore M."/>
            <person name="Surin D."/>
            <person name="Walker B."/>
            <person name="Young S."/>
            <person name="Zeng Q."/>
            <person name="Gargeya S."/>
            <person name="Fitzgerald M."/>
            <person name="Haas B."/>
            <person name="Abouelleil A."/>
            <person name="Allen A.W."/>
            <person name="Alvarado L."/>
            <person name="Arachchi H.M."/>
            <person name="Berlin A.M."/>
            <person name="Chapman S.B."/>
            <person name="Gainer-Dewar J."/>
            <person name="Goldberg J."/>
            <person name="Griggs A."/>
            <person name="Gujja S."/>
            <person name="Hansen M."/>
            <person name="Howarth C."/>
            <person name="Imamovic A."/>
            <person name="Ireland A."/>
            <person name="Larimer J."/>
            <person name="McCowan C."/>
            <person name="Murphy C."/>
            <person name="Pearson M."/>
            <person name="Poon T.W."/>
            <person name="Priest M."/>
            <person name="Roberts A."/>
            <person name="Saif S."/>
            <person name="Shea T."/>
            <person name="Sisk P."/>
            <person name="Sykes S."/>
            <person name="Wortman J."/>
            <person name="Nusbaum C."/>
            <person name="Birren B."/>
        </authorList>
    </citation>
    <scope>NUCLEOTIDE SEQUENCE [LARGE SCALE GENOMIC DNA]</scope>
    <source>
        <strain evidence="13 14">ATCC 51263</strain>
    </source>
</reference>
<gene>
    <name evidence="13" type="ORF">I568_01136</name>
</gene>
<keyword evidence="7" id="KW-0560">Oxidoreductase</keyword>
<dbReference type="NCBIfam" id="NF005107">
    <property type="entry name" value="PRK06545.1-5"/>
    <property type="match status" value="1"/>
</dbReference>
<evidence type="ECO:0000256" key="2">
    <source>
        <dbReference type="ARBA" id="ARBA00007964"/>
    </source>
</evidence>
<dbReference type="RefSeq" id="WP_016182701.1">
    <property type="nucleotide sequence ID" value="NZ_JXKI01000014.1"/>
</dbReference>
<keyword evidence="6" id="KW-0028">Amino-acid biosynthesis</keyword>
<accession>S0KIG2</accession>
<organism evidence="13 14">
    <name type="scientific">Enterococcus columbae DSM 7374 = ATCC 51263</name>
    <dbReference type="NCBI Taxonomy" id="1121865"/>
    <lineage>
        <taxon>Bacteria</taxon>
        <taxon>Bacillati</taxon>
        <taxon>Bacillota</taxon>
        <taxon>Bacilli</taxon>
        <taxon>Lactobacillales</taxon>
        <taxon>Enterococcaceae</taxon>
        <taxon>Enterococcus</taxon>
    </lineage>
</organism>
<dbReference type="PROSITE" id="PS51176">
    <property type="entry name" value="PDH_ADH"/>
    <property type="match status" value="1"/>
</dbReference>
<dbReference type="PATRIC" id="fig|1121865.3.peg.531"/>
<dbReference type="InterPro" id="IPR008927">
    <property type="entry name" value="6-PGluconate_DH-like_C_sf"/>
</dbReference>
<dbReference type="GO" id="GO:0008977">
    <property type="term" value="F:prephenate dehydrogenase (NAD+) activity"/>
    <property type="evidence" value="ECO:0007669"/>
    <property type="project" value="UniProtKB-EC"/>
</dbReference>
<dbReference type="Gene3D" id="1.10.3660.10">
    <property type="entry name" value="6-phosphogluconate dehydrogenase C-terminal like domain"/>
    <property type="match status" value="1"/>
</dbReference>
<dbReference type="PROSITE" id="PS51671">
    <property type="entry name" value="ACT"/>
    <property type="match status" value="1"/>
</dbReference>
<feature type="domain" description="Prephenate/arogenate dehydrogenase" evidence="11">
    <location>
        <begin position="2"/>
        <end position="287"/>
    </location>
</feature>
<comment type="pathway">
    <text evidence="1">Amino-acid biosynthesis; L-tyrosine biosynthesis; (4-hydroxyphenyl)pyruvate from prephenate (NAD(+) route): step 1/1.</text>
</comment>
<dbReference type="SUPFAM" id="SSF48179">
    <property type="entry name" value="6-phosphogluconate dehydrogenase C-terminal domain-like"/>
    <property type="match status" value="1"/>
</dbReference>
<dbReference type="PANTHER" id="PTHR21363">
    <property type="entry name" value="PREPHENATE DEHYDROGENASE"/>
    <property type="match status" value="1"/>
</dbReference>
<protein>
    <recommendedName>
        <fullName evidence="4">Prephenate dehydrogenase</fullName>
        <ecNumber evidence="3">1.3.1.12</ecNumber>
    </recommendedName>
</protein>
<dbReference type="STRING" id="1121865.OMW_00538"/>
<comment type="similarity">
    <text evidence="2">Belongs to the prephenate/arogenate dehydrogenase family.</text>
</comment>
<sequence length="362" mass="40364">MTKVMIVGLGLIGASLAKCIKNQHPDYHLIGWDFLDTTRLAALEQGIVDGIPDNFADGAKEANYLILAVPVKTSLSYLQELAHIELQSNILVTDVGSTKQEITEFAKQFSFDFIGGHPMAGSHKSGIQAADATLFENAYYIFTPLPHTKDRINELFDLVSGTKAKQIVLTASEHDQITGMLSHFPHILAAALVNQADHFNQLHPNAKRLAAGGFRDITRIASSDPKMWTDILLSNQNFLVDLIDQWQNNMLQIKNWLLTNNQTAIFHFFENAKDTRDRLPIHSNGAIPGFHDLFVDVPDRAGVIAEVTGLLGRANLSIINIKILETREDIIGVLQITFKTYNDLLQAKNCIEENTDYQCRMK</sequence>
<dbReference type="InterPro" id="IPR046826">
    <property type="entry name" value="PDH_N"/>
</dbReference>
<feature type="domain" description="ACT" evidence="12">
    <location>
        <begin position="292"/>
        <end position="362"/>
    </location>
</feature>
<comment type="catalytic activity">
    <reaction evidence="10">
        <text>prephenate + NAD(+) = 3-(4-hydroxyphenyl)pyruvate + CO2 + NADH</text>
        <dbReference type="Rhea" id="RHEA:13869"/>
        <dbReference type="ChEBI" id="CHEBI:16526"/>
        <dbReference type="ChEBI" id="CHEBI:29934"/>
        <dbReference type="ChEBI" id="CHEBI:36242"/>
        <dbReference type="ChEBI" id="CHEBI:57540"/>
        <dbReference type="ChEBI" id="CHEBI:57945"/>
        <dbReference type="EC" id="1.3.1.12"/>
    </reaction>
</comment>
<keyword evidence="14" id="KW-1185">Reference proteome</keyword>
<dbReference type="EMBL" id="ASWJ01000004">
    <property type="protein sequence ID" value="EOW84640.1"/>
    <property type="molecule type" value="Genomic_DNA"/>
</dbReference>
<dbReference type="Gene3D" id="3.40.50.720">
    <property type="entry name" value="NAD(P)-binding Rossmann-like Domain"/>
    <property type="match status" value="1"/>
</dbReference>
<evidence type="ECO:0000256" key="4">
    <source>
        <dbReference type="ARBA" id="ARBA00016891"/>
    </source>
</evidence>
<dbReference type="InterPro" id="IPR036291">
    <property type="entry name" value="NAD(P)-bd_dom_sf"/>
</dbReference>
<dbReference type="SUPFAM" id="SSF55021">
    <property type="entry name" value="ACT-like"/>
    <property type="match status" value="1"/>
</dbReference>
<evidence type="ECO:0000256" key="9">
    <source>
        <dbReference type="ARBA" id="ARBA00023141"/>
    </source>
</evidence>
<evidence type="ECO:0000256" key="3">
    <source>
        <dbReference type="ARBA" id="ARBA00012068"/>
    </source>
</evidence>
<dbReference type="AlphaFoldDB" id="S0KIG2"/>
<dbReference type="EC" id="1.3.1.12" evidence="3"/>
<evidence type="ECO:0000259" key="11">
    <source>
        <dbReference type="PROSITE" id="PS51176"/>
    </source>
</evidence>
<evidence type="ECO:0000256" key="8">
    <source>
        <dbReference type="ARBA" id="ARBA00023027"/>
    </source>
</evidence>
<dbReference type="CDD" id="cd04909">
    <property type="entry name" value="ACT_PDH-BS"/>
    <property type="match status" value="1"/>
</dbReference>
<keyword evidence="8" id="KW-0520">NAD</keyword>
<evidence type="ECO:0000259" key="12">
    <source>
        <dbReference type="PROSITE" id="PS51671"/>
    </source>
</evidence>
<dbReference type="UniPathway" id="UPA00122">
    <property type="reaction ID" value="UER00961"/>
</dbReference>
<keyword evidence="9" id="KW-0057">Aromatic amino acid biosynthesis</keyword>
<comment type="caution">
    <text evidence="13">The sequence shown here is derived from an EMBL/GenBank/DDBJ whole genome shotgun (WGS) entry which is preliminary data.</text>
</comment>
<dbReference type="InterPro" id="IPR046825">
    <property type="entry name" value="PDH_C"/>
</dbReference>
<evidence type="ECO:0000256" key="5">
    <source>
        <dbReference type="ARBA" id="ARBA00022498"/>
    </source>
</evidence>
<keyword evidence="5" id="KW-0827">Tyrosine biosynthesis</keyword>
<evidence type="ECO:0000256" key="1">
    <source>
        <dbReference type="ARBA" id="ARBA00005067"/>
    </source>
</evidence>
<dbReference type="Pfam" id="PF01842">
    <property type="entry name" value="ACT"/>
    <property type="match status" value="1"/>
</dbReference>
<dbReference type="Pfam" id="PF20463">
    <property type="entry name" value="PDH_C"/>
    <property type="match status" value="1"/>
</dbReference>
<dbReference type="InterPro" id="IPR050812">
    <property type="entry name" value="Preph/Arog_dehydrog"/>
</dbReference>
<evidence type="ECO:0000256" key="6">
    <source>
        <dbReference type="ARBA" id="ARBA00022605"/>
    </source>
</evidence>
<dbReference type="OrthoDB" id="9802008at2"/>
<dbReference type="Pfam" id="PF02153">
    <property type="entry name" value="PDH_N"/>
    <property type="match status" value="1"/>
</dbReference>
<evidence type="ECO:0000256" key="10">
    <source>
        <dbReference type="ARBA" id="ARBA00049260"/>
    </source>
</evidence>
<dbReference type="FunFam" id="3.40.50.720:FF:000208">
    <property type="entry name" value="Prephenate dehydrogenase"/>
    <property type="match status" value="1"/>
</dbReference>
<evidence type="ECO:0000256" key="7">
    <source>
        <dbReference type="ARBA" id="ARBA00023002"/>
    </source>
</evidence>
<proteinExistence type="inferred from homology"/>
<evidence type="ECO:0000313" key="13">
    <source>
        <dbReference type="EMBL" id="EOW84640.1"/>
    </source>
</evidence>
<dbReference type="FunFam" id="1.10.3660.10:FF:000003">
    <property type="entry name" value="Prephenate dehydrogenase"/>
    <property type="match status" value="1"/>
</dbReference>
<dbReference type="InterPro" id="IPR003099">
    <property type="entry name" value="Prephen_DH"/>
</dbReference>
<dbReference type="Proteomes" id="UP000014113">
    <property type="component" value="Unassembled WGS sequence"/>
</dbReference>
<dbReference type="GO" id="GO:0070403">
    <property type="term" value="F:NAD+ binding"/>
    <property type="evidence" value="ECO:0007669"/>
    <property type="project" value="InterPro"/>
</dbReference>
<dbReference type="SUPFAM" id="SSF51735">
    <property type="entry name" value="NAD(P)-binding Rossmann-fold domains"/>
    <property type="match status" value="1"/>
</dbReference>
<evidence type="ECO:0000313" key="14">
    <source>
        <dbReference type="Proteomes" id="UP000014113"/>
    </source>
</evidence>
<dbReference type="GO" id="GO:0004665">
    <property type="term" value="F:prephenate dehydrogenase (NADP+) activity"/>
    <property type="evidence" value="ECO:0007669"/>
    <property type="project" value="InterPro"/>
</dbReference>